<feature type="transmembrane region" description="Helical" evidence="6">
    <location>
        <begin position="361"/>
        <end position="381"/>
    </location>
</feature>
<accession>A0A1G8RP68</accession>
<feature type="transmembrane region" description="Helical" evidence="6">
    <location>
        <begin position="82"/>
        <end position="105"/>
    </location>
</feature>
<evidence type="ECO:0000256" key="2">
    <source>
        <dbReference type="ARBA" id="ARBA00022475"/>
    </source>
</evidence>
<dbReference type="STRING" id="1174501.SAMN05216192_1136"/>
<feature type="transmembrane region" description="Helical" evidence="6">
    <location>
        <begin position="43"/>
        <end position="61"/>
    </location>
</feature>
<evidence type="ECO:0000313" key="7">
    <source>
        <dbReference type="EMBL" id="SDJ18729.1"/>
    </source>
</evidence>
<feature type="transmembrane region" description="Helical" evidence="6">
    <location>
        <begin position="117"/>
        <end position="137"/>
    </location>
</feature>
<protein>
    <submittedName>
        <fullName evidence="7">Membrane protein involved in the export of O-antigen and teichoic acid</fullName>
    </submittedName>
</protein>
<dbReference type="AlphaFoldDB" id="A0A1G8RP68"/>
<keyword evidence="3 6" id="KW-0812">Transmembrane</keyword>
<name>A0A1G8RP68_9BACL</name>
<evidence type="ECO:0000313" key="8">
    <source>
        <dbReference type="Proteomes" id="UP000199050"/>
    </source>
</evidence>
<gene>
    <name evidence="7" type="ORF">SAMN05216192_1136</name>
</gene>
<keyword evidence="2" id="KW-1003">Cell membrane</keyword>
<proteinExistence type="predicted"/>
<evidence type="ECO:0000256" key="1">
    <source>
        <dbReference type="ARBA" id="ARBA00004651"/>
    </source>
</evidence>
<feature type="transmembrane region" description="Helical" evidence="6">
    <location>
        <begin position="387"/>
        <end position="412"/>
    </location>
</feature>
<feature type="transmembrane region" description="Helical" evidence="6">
    <location>
        <begin position="302"/>
        <end position="322"/>
    </location>
</feature>
<evidence type="ECO:0000256" key="3">
    <source>
        <dbReference type="ARBA" id="ARBA00022692"/>
    </source>
</evidence>
<keyword evidence="8" id="KW-1185">Reference proteome</keyword>
<organism evidence="7 8">
    <name type="scientific">Paenibacillus typhae</name>
    <dbReference type="NCBI Taxonomy" id="1174501"/>
    <lineage>
        <taxon>Bacteria</taxon>
        <taxon>Bacillati</taxon>
        <taxon>Bacillota</taxon>
        <taxon>Bacilli</taxon>
        <taxon>Bacillales</taxon>
        <taxon>Paenibacillaceae</taxon>
        <taxon>Paenibacillus</taxon>
    </lineage>
</organism>
<evidence type="ECO:0000256" key="6">
    <source>
        <dbReference type="SAM" id="Phobius"/>
    </source>
</evidence>
<feature type="transmembrane region" description="Helical" evidence="6">
    <location>
        <begin position="424"/>
        <end position="448"/>
    </location>
</feature>
<keyword evidence="5 6" id="KW-0472">Membrane</keyword>
<comment type="subcellular location">
    <subcellularLocation>
        <location evidence="1">Cell membrane</location>
        <topology evidence="1">Multi-pass membrane protein</topology>
    </subcellularLocation>
</comment>
<reference evidence="8" key="1">
    <citation type="submission" date="2016-10" db="EMBL/GenBank/DDBJ databases">
        <authorList>
            <person name="Varghese N."/>
            <person name="Submissions S."/>
        </authorList>
    </citation>
    <scope>NUCLEOTIDE SEQUENCE [LARGE SCALE GENOMIC DNA]</scope>
    <source>
        <strain evidence="8">CGMCC 1.11012</strain>
    </source>
</reference>
<sequence>MNLVTKRFSENFKNVGKLSLGTILGQLISIISLPIFTRIYGPTVMGNMALFTSVAVIINSFSDLGMSNAIMVEEEEEEAGKVYKIVSTISLGMSLLFGMIFFFFSNVFFESVDQNPLFVAIVLAALIFSSQQIKICYTWLNRRKQYKLLMLNPIINNGVVLLIGLVIGLSGYVSFGYYICIILGQVVTLIHMKRFLPKGFFSFAKQDYVQICKKHYKFVSYQMPSNIVLQVKGQLPTLLINLFFGPKVLGYYYISMRVLGMPITFLASSLGKVFFQTASEIKRKGGEIGEYTLKLLSKAMKISFIPIILMLCIGDIVILLLFGSEYIIGANILRIMTFYGFFLFLSMSVDGIATVIDRQKYLLVSGLIQLIGITIGIWIGAKIFNSVYISVSLFSLTFCIIQVVYFCFIFKTTKINISRYLKPLFIEIVLILLVFSVLRSFLLLLGIVETI</sequence>
<feature type="transmembrane region" description="Helical" evidence="6">
    <location>
        <begin position="328"/>
        <end position="349"/>
    </location>
</feature>
<dbReference type="OrthoDB" id="109075at2"/>
<dbReference type="PANTHER" id="PTHR30250:SF28">
    <property type="entry name" value="POLYSACCHARIDE BIOSYNTHESIS PROTEIN"/>
    <property type="match status" value="1"/>
</dbReference>
<dbReference type="InterPro" id="IPR050833">
    <property type="entry name" value="Poly_Biosynth_Transport"/>
</dbReference>
<dbReference type="RefSeq" id="WP_090714787.1">
    <property type="nucleotide sequence ID" value="NZ_FNDX01000013.1"/>
</dbReference>
<dbReference type="EMBL" id="FNDX01000013">
    <property type="protein sequence ID" value="SDJ18729.1"/>
    <property type="molecule type" value="Genomic_DNA"/>
</dbReference>
<feature type="transmembrane region" description="Helical" evidence="6">
    <location>
        <begin position="250"/>
        <end position="275"/>
    </location>
</feature>
<keyword evidence="4 6" id="KW-1133">Transmembrane helix</keyword>
<feature type="transmembrane region" description="Helical" evidence="6">
    <location>
        <begin position="20"/>
        <end position="37"/>
    </location>
</feature>
<dbReference type="Proteomes" id="UP000199050">
    <property type="component" value="Unassembled WGS sequence"/>
</dbReference>
<dbReference type="PANTHER" id="PTHR30250">
    <property type="entry name" value="PST FAMILY PREDICTED COLANIC ACID TRANSPORTER"/>
    <property type="match status" value="1"/>
</dbReference>
<evidence type="ECO:0000256" key="4">
    <source>
        <dbReference type="ARBA" id="ARBA00022989"/>
    </source>
</evidence>
<evidence type="ECO:0000256" key="5">
    <source>
        <dbReference type="ARBA" id="ARBA00023136"/>
    </source>
</evidence>
<dbReference type="GO" id="GO:0005886">
    <property type="term" value="C:plasma membrane"/>
    <property type="evidence" value="ECO:0007669"/>
    <property type="project" value="UniProtKB-SubCell"/>
</dbReference>
<dbReference type="Pfam" id="PF13440">
    <property type="entry name" value="Polysacc_synt_3"/>
    <property type="match status" value="1"/>
</dbReference>